<feature type="region of interest" description="Disordered" evidence="10">
    <location>
        <begin position="19"/>
        <end position="51"/>
    </location>
</feature>
<dbReference type="SUPFAM" id="SSF103506">
    <property type="entry name" value="Mitochondrial carrier"/>
    <property type="match status" value="1"/>
</dbReference>
<evidence type="ECO:0000313" key="12">
    <source>
        <dbReference type="Proteomes" id="UP000596742"/>
    </source>
</evidence>
<dbReference type="PANTHER" id="PTHR45667">
    <property type="entry name" value="S-ADENOSYLMETHIONINE MITOCHONDRIAL CARRIER PROTEIN"/>
    <property type="match status" value="1"/>
</dbReference>
<evidence type="ECO:0000256" key="2">
    <source>
        <dbReference type="ARBA" id="ARBA00006375"/>
    </source>
</evidence>
<dbReference type="OrthoDB" id="276989at2759"/>
<reference evidence="11" key="1">
    <citation type="submission" date="2018-11" db="EMBL/GenBank/DDBJ databases">
        <authorList>
            <person name="Alioto T."/>
            <person name="Alioto T."/>
        </authorList>
    </citation>
    <scope>NUCLEOTIDE SEQUENCE</scope>
</reference>
<dbReference type="InterPro" id="IPR018108">
    <property type="entry name" value="MCP_transmembrane"/>
</dbReference>
<evidence type="ECO:0000256" key="1">
    <source>
        <dbReference type="ARBA" id="ARBA00004141"/>
    </source>
</evidence>
<keyword evidence="5" id="KW-0677">Repeat</keyword>
<dbReference type="PROSITE" id="PS50920">
    <property type="entry name" value="SOLCAR"/>
    <property type="match status" value="1"/>
</dbReference>
<comment type="subcellular location">
    <subcellularLocation>
        <location evidence="1">Membrane</location>
        <topology evidence="1">Multi-pass membrane protein</topology>
    </subcellularLocation>
</comment>
<keyword evidence="3 9" id="KW-0813">Transport</keyword>
<evidence type="ECO:0000256" key="3">
    <source>
        <dbReference type="ARBA" id="ARBA00022448"/>
    </source>
</evidence>
<dbReference type="EMBL" id="UYJE01002030">
    <property type="protein sequence ID" value="VDI07285.1"/>
    <property type="molecule type" value="Genomic_DNA"/>
</dbReference>
<evidence type="ECO:0000256" key="10">
    <source>
        <dbReference type="SAM" id="MobiDB-lite"/>
    </source>
</evidence>
<evidence type="ECO:0000256" key="7">
    <source>
        <dbReference type="ARBA" id="ARBA00023136"/>
    </source>
</evidence>
<gene>
    <name evidence="11" type="ORF">MGAL_10B060679</name>
</gene>
<accession>A0A8B6CNR8</accession>
<dbReference type="Gene3D" id="1.50.40.10">
    <property type="entry name" value="Mitochondrial carrier domain"/>
    <property type="match status" value="1"/>
</dbReference>
<organism evidence="11 12">
    <name type="scientific">Mytilus galloprovincialis</name>
    <name type="common">Mediterranean mussel</name>
    <dbReference type="NCBI Taxonomy" id="29158"/>
    <lineage>
        <taxon>Eukaryota</taxon>
        <taxon>Metazoa</taxon>
        <taxon>Spiralia</taxon>
        <taxon>Lophotrochozoa</taxon>
        <taxon>Mollusca</taxon>
        <taxon>Bivalvia</taxon>
        <taxon>Autobranchia</taxon>
        <taxon>Pteriomorphia</taxon>
        <taxon>Mytilida</taxon>
        <taxon>Mytiloidea</taxon>
        <taxon>Mytilidae</taxon>
        <taxon>Mytilinae</taxon>
        <taxon>Mytilus</taxon>
    </lineage>
</organism>
<proteinExistence type="inferred from homology"/>
<evidence type="ECO:0000256" key="6">
    <source>
        <dbReference type="ARBA" id="ARBA00022989"/>
    </source>
</evidence>
<keyword evidence="7 8" id="KW-0472">Membrane</keyword>
<protein>
    <submittedName>
        <fullName evidence="11">Solute carrier family 25 (Mitochondrial S-adenosylmethionine transporter), member 26</fullName>
    </submittedName>
</protein>
<comment type="caution">
    <text evidence="11">The sequence shown here is derived from an EMBL/GenBank/DDBJ whole genome shotgun (WGS) entry which is preliminary data.</text>
</comment>
<dbReference type="Pfam" id="PF00153">
    <property type="entry name" value="Mito_carr"/>
    <property type="match status" value="2"/>
</dbReference>
<evidence type="ECO:0000256" key="5">
    <source>
        <dbReference type="ARBA" id="ARBA00022737"/>
    </source>
</evidence>
<evidence type="ECO:0000313" key="11">
    <source>
        <dbReference type="EMBL" id="VDI07285.1"/>
    </source>
</evidence>
<feature type="repeat" description="Solcar" evidence="8">
    <location>
        <begin position="168"/>
        <end position="251"/>
    </location>
</feature>
<evidence type="ECO:0000256" key="9">
    <source>
        <dbReference type="RuleBase" id="RU000488"/>
    </source>
</evidence>
<dbReference type="Proteomes" id="UP000596742">
    <property type="component" value="Unassembled WGS sequence"/>
</dbReference>
<keyword evidence="4 8" id="KW-0812">Transmembrane</keyword>
<dbReference type="GO" id="GO:0016020">
    <property type="term" value="C:membrane"/>
    <property type="evidence" value="ECO:0007669"/>
    <property type="project" value="UniProtKB-SubCell"/>
</dbReference>
<keyword evidence="6" id="KW-1133">Transmembrane helix</keyword>
<keyword evidence="12" id="KW-1185">Reference proteome</keyword>
<sequence>MTYNPFDAEHLDSYIAKSAAKRKQNIINDDSSEMQPPDVKPSTINQSGKQNEEYVTRKELKDLHRKYKTLKERITILEGKFATPEPTAKHVAEKDAEVESLSQPTTSTDHLFNGENLQSVRGIDVVDTLDPPDIRMEGRHLYYIFNAAVFFCTYETTKNFASSVGLSKSLPIVHMAGASFGEMTCCLIRVPVEVIKQRAQVFTNTSSYSVLRNTLQSEGFRGLYRGYLSTVIREVPFSFMQFPMWEYFKILWSREQGKPVDPWQSSICGAVAGSIASGITTPLDVAKTRIMLAEKNSALASGSIPHAIKIIFLEKGVKGNSNLV</sequence>
<dbReference type="AlphaFoldDB" id="A0A8B6CNR8"/>
<name>A0A8B6CNR8_MYTGA</name>
<evidence type="ECO:0000256" key="8">
    <source>
        <dbReference type="PROSITE-ProRule" id="PRU00282"/>
    </source>
</evidence>
<evidence type="ECO:0000256" key="4">
    <source>
        <dbReference type="ARBA" id="ARBA00022692"/>
    </source>
</evidence>
<comment type="similarity">
    <text evidence="2 9">Belongs to the mitochondrial carrier (TC 2.A.29) family.</text>
</comment>
<dbReference type="InterPro" id="IPR023395">
    <property type="entry name" value="MCP_dom_sf"/>
</dbReference>